<accession>A0ABR3AGE1</accession>
<organism evidence="3 4">
    <name type="scientific">Phycomyces blakesleeanus</name>
    <dbReference type="NCBI Taxonomy" id="4837"/>
    <lineage>
        <taxon>Eukaryota</taxon>
        <taxon>Fungi</taxon>
        <taxon>Fungi incertae sedis</taxon>
        <taxon>Mucoromycota</taxon>
        <taxon>Mucoromycotina</taxon>
        <taxon>Mucoromycetes</taxon>
        <taxon>Mucorales</taxon>
        <taxon>Phycomycetaceae</taxon>
        <taxon>Phycomyces</taxon>
    </lineage>
</organism>
<evidence type="ECO:0000313" key="3">
    <source>
        <dbReference type="EMBL" id="KAL0073818.1"/>
    </source>
</evidence>
<comment type="caution">
    <text evidence="3">The sequence shown here is derived from an EMBL/GenBank/DDBJ whole genome shotgun (WGS) entry which is preliminary data.</text>
</comment>
<evidence type="ECO:0000313" key="4">
    <source>
        <dbReference type="Proteomes" id="UP001448207"/>
    </source>
</evidence>
<dbReference type="Proteomes" id="UP001448207">
    <property type="component" value="Unassembled WGS sequence"/>
</dbReference>
<gene>
    <name evidence="2" type="ORF">J3Q64DRAFT_1780021</name>
    <name evidence="3" type="ORF">J3Q64DRAFT_1780101</name>
</gene>
<proteinExistence type="predicted"/>
<keyword evidence="1" id="KW-1133">Transmembrane helix</keyword>
<evidence type="ECO:0000256" key="1">
    <source>
        <dbReference type="SAM" id="Phobius"/>
    </source>
</evidence>
<feature type="transmembrane region" description="Helical" evidence="1">
    <location>
        <begin position="41"/>
        <end position="61"/>
    </location>
</feature>
<keyword evidence="1" id="KW-0472">Membrane</keyword>
<name>A0ABR3AGE1_PHYBL</name>
<dbReference type="EMBL" id="JBCLYO010000050">
    <property type="protein sequence ID" value="KAL0073814.1"/>
    <property type="molecule type" value="Genomic_DNA"/>
</dbReference>
<dbReference type="EMBL" id="JBCLYO010000050">
    <property type="protein sequence ID" value="KAL0073818.1"/>
    <property type="molecule type" value="Genomic_DNA"/>
</dbReference>
<feature type="transmembrane region" description="Helical" evidence="1">
    <location>
        <begin position="6"/>
        <end position="29"/>
    </location>
</feature>
<protein>
    <submittedName>
        <fullName evidence="3">Uncharacterized protein</fullName>
    </submittedName>
</protein>
<evidence type="ECO:0000313" key="2">
    <source>
        <dbReference type="EMBL" id="KAL0073814.1"/>
    </source>
</evidence>
<sequence length="62" mass="6681">MFDLRIAHLLLSYHIPAYSPAVYLSAALVETGKTCTTQCIFATQQAILPLGLLVVSIVFSVA</sequence>
<keyword evidence="1" id="KW-0812">Transmembrane</keyword>
<keyword evidence="4" id="KW-1185">Reference proteome</keyword>
<reference evidence="3 4" key="1">
    <citation type="submission" date="2024-04" db="EMBL/GenBank/DDBJ databases">
        <title>Symmetric and asymmetric DNA N6-adenine methylation regulates different biological responses in Mucorales.</title>
        <authorList>
            <consortium name="Lawrence Berkeley National Laboratory"/>
            <person name="Lax C."/>
            <person name="Mondo S.J."/>
            <person name="Osorio-Concepcion M."/>
            <person name="Muszewska A."/>
            <person name="Corrochano-Luque M."/>
            <person name="Gutierrez G."/>
            <person name="Riley R."/>
            <person name="Lipzen A."/>
            <person name="Guo J."/>
            <person name="Hundley H."/>
            <person name="Amirebrahimi M."/>
            <person name="Ng V."/>
            <person name="Lorenzo-Gutierrez D."/>
            <person name="Binder U."/>
            <person name="Yang J."/>
            <person name="Song Y."/>
            <person name="Canovas D."/>
            <person name="Navarro E."/>
            <person name="Freitag M."/>
            <person name="Gabaldon T."/>
            <person name="Grigoriev I.V."/>
            <person name="Corrochano L.M."/>
            <person name="Nicolas F.E."/>
            <person name="Garre V."/>
        </authorList>
    </citation>
    <scope>NUCLEOTIDE SEQUENCE [LARGE SCALE GENOMIC DNA]</scope>
    <source>
        <strain evidence="3 4">L51</strain>
    </source>
</reference>